<dbReference type="PANTHER" id="PTHR47016">
    <property type="entry name" value="ATP-DEPENDENT CLP PROTEASE ATP-BINDING SUBUNIT CLPT1, CHLOROPLASTIC"/>
    <property type="match status" value="1"/>
</dbReference>
<accession>A0A941IMW5</accession>
<evidence type="ECO:0000313" key="4">
    <source>
        <dbReference type="Proteomes" id="UP000676325"/>
    </source>
</evidence>
<keyword evidence="4" id="KW-1185">Reference proteome</keyword>
<keyword evidence="1" id="KW-0677">Repeat</keyword>
<evidence type="ECO:0000313" key="3">
    <source>
        <dbReference type="EMBL" id="MBR7828941.1"/>
    </source>
</evidence>
<dbReference type="InterPro" id="IPR036628">
    <property type="entry name" value="Clp_N_dom_sf"/>
</dbReference>
<dbReference type="PROSITE" id="PS51903">
    <property type="entry name" value="CLP_R"/>
    <property type="match status" value="1"/>
</dbReference>
<reference evidence="3" key="1">
    <citation type="submission" date="2021-04" db="EMBL/GenBank/DDBJ databases">
        <title>Genome based classification of Actinospica acidithermotolerans sp. nov., an actinobacterium isolated from an Indonesian hot spring.</title>
        <authorList>
            <person name="Kusuma A.B."/>
            <person name="Putra K.E."/>
            <person name="Nafisah S."/>
            <person name="Loh J."/>
            <person name="Nouioui I."/>
            <person name="Goodfellow M."/>
        </authorList>
    </citation>
    <scope>NUCLEOTIDE SEQUENCE</scope>
    <source>
        <strain evidence="3">MGRD01-02</strain>
    </source>
</reference>
<proteinExistence type="predicted"/>
<evidence type="ECO:0000259" key="2">
    <source>
        <dbReference type="PROSITE" id="PS51903"/>
    </source>
</evidence>
<name>A0A941IMW5_9ACTN</name>
<dbReference type="Gene3D" id="1.10.1780.10">
    <property type="entry name" value="Clp, N-terminal domain"/>
    <property type="match status" value="1"/>
</dbReference>
<dbReference type="InterPro" id="IPR004176">
    <property type="entry name" value="Clp_R_N"/>
</dbReference>
<evidence type="ECO:0000256" key="1">
    <source>
        <dbReference type="PROSITE-ProRule" id="PRU01251"/>
    </source>
</evidence>
<protein>
    <recommendedName>
        <fullName evidence="2">Clp R domain-containing protein</fullName>
    </recommendedName>
</protein>
<dbReference type="SUPFAM" id="SSF81923">
    <property type="entry name" value="Double Clp-N motif"/>
    <property type="match status" value="1"/>
</dbReference>
<dbReference type="RefSeq" id="WP_212520075.1">
    <property type="nucleotide sequence ID" value="NZ_JAGSOH010000070.1"/>
</dbReference>
<dbReference type="Pfam" id="PF02861">
    <property type="entry name" value="Clp_N"/>
    <property type="match status" value="1"/>
</dbReference>
<dbReference type="PANTHER" id="PTHR47016:SF5">
    <property type="entry name" value="CLP DOMAIN SUPERFAMILY PROTEIN"/>
    <property type="match status" value="1"/>
</dbReference>
<sequence>MTPTPNLQDLVKSVRDEVPDDDPLGQLTKAAEYSAELNTLGDRLLDHFVFQCRQAGMSWAELSGALGVSKQAAHKRFNTGGPNLNRFTKKAQAVAQGSIDQARALGHATSGTEHLLLALFEPEDSLAALALRQLGVSREAVLERVLARTPGQPEPTVGAIPRSAHAKEAMRGALDEALDLGHNYVGTEHLLLGIYRDPAYGAAQILTGLGQNPEAVRATLLEGLKRIIRERAMQQ</sequence>
<organism evidence="3 4">
    <name type="scientific">Actinospica acidithermotolerans</name>
    <dbReference type="NCBI Taxonomy" id="2828514"/>
    <lineage>
        <taxon>Bacteria</taxon>
        <taxon>Bacillati</taxon>
        <taxon>Actinomycetota</taxon>
        <taxon>Actinomycetes</taxon>
        <taxon>Catenulisporales</taxon>
        <taxon>Actinospicaceae</taxon>
        <taxon>Actinospica</taxon>
    </lineage>
</organism>
<feature type="domain" description="Clp R" evidence="2">
    <location>
        <begin position="84"/>
        <end position="230"/>
    </location>
</feature>
<dbReference type="Proteomes" id="UP000676325">
    <property type="component" value="Unassembled WGS sequence"/>
</dbReference>
<dbReference type="AlphaFoldDB" id="A0A941IMW5"/>
<dbReference type="EMBL" id="JAGSOH010000070">
    <property type="protein sequence ID" value="MBR7828941.1"/>
    <property type="molecule type" value="Genomic_DNA"/>
</dbReference>
<gene>
    <name evidence="3" type="ORF">KDK95_21705</name>
</gene>
<comment type="caution">
    <text evidence="3">The sequence shown here is derived from an EMBL/GenBank/DDBJ whole genome shotgun (WGS) entry which is preliminary data.</text>
</comment>
<dbReference type="InterPro" id="IPR044217">
    <property type="entry name" value="CLPT1/2"/>
</dbReference>